<dbReference type="RefSeq" id="XP_019528557.3">
    <property type="nucleotide sequence ID" value="XM_019673012.4"/>
</dbReference>
<protein>
    <submittedName>
        <fullName evidence="2">Uncharacterized protein</fullName>
    </submittedName>
</protein>
<dbReference type="Proteomes" id="UP000069940">
    <property type="component" value="Unassembled WGS sequence"/>
</dbReference>
<organism evidence="2 3">
    <name type="scientific">Aedes albopictus</name>
    <name type="common">Asian tiger mosquito</name>
    <name type="synonym">Stegomyia albopicta</name>
    <dbReference type="NCBI Taxonomy" id="7160"/>
    <lineage>
        <taxon>Eukaryota</taxon>
        <taxon>Metazoa</taxon>
        <taxon>Ecdysozoa</taxon>
        <taxon>Arthropoda</taxon>
        <taxon>Hexapoda</taxon>
        <taxon>Insecta</taxon>
        <taxon>Pterygota</taxon>
        <taxon>Neoptera</taxon>
        <taxon>Endopterygota</taxon>
        <taxon>Diptera</taxon>
        <taxon>Nematocera</taxon>
        <taxon>Culicoidea</taxon>
        <taxon>Culicidae</taxon>
        <taxon>Culicinae</taxon>
        <taxon>Aedini</taxon>
        <taxon>Aedes</taxon>
        <taxon>Stegomyia</taxon>
    </lineage>
</organism>
<reference evidence="2" key="2">
    <citation type="submission" date="2025-05" db="UniProtKB">
        <authorList>
            <consortium name="EnsemblMetazoa"/>
        </authorList>
    </citation>
    <scope>IDENTIFICATION</scope>
    <source>
        <strain evidence="2">Foshan</strain>
    </source>
</reference>
<sequence length="677" mass="76508">MAKRKPSIVIEDVLPDDDRLGQRGKLWKSFMETITVTSVVIEQQLRCWYLLIVHSIQALQRWLVLRGRKRKLELPRLPPLDVAKDLTSGEPLPKYAKKKEDKEMVFDSVCNMLDYEPSDHSDASDVETDAQCEEDDFPLENREELDKQLERVVAVRKRNWAQNGLLKLMESIEDPGHNMLSHEKVEKWLFGQRGPFDVTQANETVMTERNADGDRMKYHRKQQVTVSRSVDDADSLYSVDTAKYILQNKRDRSTTSKIKVTTMIKKYTISTNNSNALAIRPNLHSISGFPIISEEPSSSLLHKTSKSDSAFETGEDQTQNRSNERSTISQPSQIVKPPVIAATQPEKPNKRKKVFKKTVKKSSLKSPSSRKSTAAGSQKYEEALKSCVHVKKLPNQKARRIHWQETSHVAQSSSSDESDEVFTRTTRSKTNSSKRGLQTRSRASKTPETTPPRSPRKKALLPSPKTVGSPRKTVDRDLVLPFEAICLSPTKKFTKHQTAASQQMNKTVDQTTNLTALFSGANEKITNSTEIINTTANSSRSVRSGYSGNRTLSGMPDASRSIVVYEPKKIQPNIGANDAVRITYSDLTLDQVTKARHLEKFKKFNYLIHPNSTVRFFPSDSEEDGPAPTIATTTTTFPSDDDDGDESFDEDDPILTFNPREASRLNVLEYPYNRTHF</sequence>
<reference evidence="3" key="1">
    <citation type="journal article" date="2015" name="Proc. Natl. Acad. Sci. U.S.A.">
        <title>Genome sequence of the Asian Tiger mosquito, Aedes albopictus, reveals insights into its biology, genetics, and evolution.</title>
        <authorList>
            <person name="Chen X.G."/>
            <person name="Jiang X."/>
            <person name="Gu J."/>
            <person name="Xu M."/>
            <person name="Wu Y."/>
            <person name="Deng Y."/>
            <person name="Zhang C."/>
            <person name="Bonizzoni M."/>
            <person name="Dermauw W."/>
            <person name="Vontas J."/>
            <person name="Armbruster P."/>
            <person name="Huang X."/>
            <person name="Yang Y."/>
            <person name="Zhang H."/>
            <person name="He W."/>
            <person name="Peng H."/>
            <person name="Liu Y."/>
            <person name="Wu K."/>
            <person name="Chen J."/>
            <person name="Lirakis M."/>
            <person name="Topalis P."/>
            <person name="Van Leeuwen T."/>
            <person name="Hall A.B."/>
            <person name="Jiang X."/>
            <person name="Thorpe C."/>
            <person name="Mueller R.L."/>
            <person name="Sun C."/>
            <person name="Waterhouse R.M."/>
            <person name="Yan G."/>
            <person name="Tu Z.J."/>
            <person name="Fang X."/>
            <person name="James A.A."/>
        </authorList>
    </citation>
    <scope>NUCLEOTIDE SEQUENCE [LARGE SCALE GENOMIC DNA]</scope>
    <source>
        <strain evidence="3">Foshan</strain>
    </source>
</reference>
<feature type="compositionally biased region" description="Polar residues" evidence="1">
    <location>
        <begin position="404"/>
        <end position="415"/>
    </location>
</feature>
<proteinExistence type="predicted"/>
<feature type="compositionally biased region" description="Basic residues" evidence="1">
    <location>
        <begin position="349"/>
        <end position="363"/>
    </location>
</feature>
<evidence type="ECO:0000256" key="1">
    <source>
        <dbReference type="SAM" id="MobiDB-lite"/>
    </source>
</evidence>
<dbReference type="EnsemblMetazoa" id="AALFPA23_014661.R21296">
    <property type="protein sequence ID" value="AALFPA23_014661.P21296"/>
    <property type="gene ID" value="AALFPA23_014661"/>
</dbReference>
<name>A0ABM1Z3D5_AEDAL</name>
<feature type="region of interest" description="Disordered" evidence="1">
    <location>
        <begin position="397"/>
        <end position="472"/>
    </location>
</feature>
<accession>A0ABM1Z3D5</accession>
<feature type="compositionally biased region" description="Polar residues" evidence="1">
    <location>
        <begin position="299"/>
        <end position="333"/>
    </location>
</feature>
<feature type="compositionally biased region" description="Low complexity" evidence="1">
    <location>
        <begin position="423"/>
        <end position="435"/>
    </location>
</feature>
<dbReference type="GeneID" id="109400497"/>
<feature type="compositionally biased region" description="Low complexity" evidence="1">
    <location>
        <begin position="364"/>
        <end position="373"/>
    </location>
</feature>
<evidence type="ECO:0000313" key="3">
    <source>
        <dbReference type="Proteomes" id="UP000069940"/>
    </source>
</evidence>
<feature type="compositionally biased region" description="Low complexity" evidence="1">
    <location>
        <begin position="626"/>
        <end position="638"/>
    </location>
</feature>
<feature type="compositionally biased region" description="Polar residues" evidence="1">
    <location>
        <begin position="436"/>
        <end position="448"/>
    </location>
</feature>
<feature type="region of interest" description="Disordered" evidence="1">
    <location>
        <begin position="299"/>
        <end position="377"/>
    </location>
</feature>
<evidence type="ECO:0000313" key="2">
    <source>
        <dbReference type="EnsemblMetazoa" id="AALFPA23_014661.P21296"/>
    </source>
</evidence>
<feature type="region of interest" description="Disordered" evidence="1">
    <location>
        <begin position="617"/>
        <end position="655"/>
    </location>
</feature>
<feature type="compositionally biased region" description="Acidic residues" evidence="1">
    <location>
        <begin position="639"/>
        <end position="653"/>
    </location>
</feature>
<keyword evidence="3" id="KW-1185">Reference proteome</keyword>